<keyword evidence="14" id="KW-0732">Signal</keyword>
<evidence type="ECO:0000256" key="10">
    <source>
        <dbReference type="ARBA" id="ARBA00023237"/>
    </source>
</evidence>
<dbReference type="InterPro" id="IPR012910">
    <property type="entry name" value="Plug_dom"/>
</dbReference>
<keyword evidence="3 11" id="KW-1134">Transmembrane beta strand</keyword>
<evidence type="ECO:0000256" key="14">
    <source>
        <dbReference type="SAM" id="SignalP"/>
    </source>
</evidence>
<keyword evidence="2 11" id="KW-0813">Transport</keyword>
<name>A0ABT0SBT1_9SPHN</name>
<comment type="subcellular location">
    <subcellularLocation>
        <location evidence="1 11">Cell outer membrane</location>
        <topology evidence="1 11">Multi-pass membrane protein</topology>
    </subcellularLocation>
</comment>
<comment type="similarity">
    <text evidence="11 12">Belongs to the TonB-dependent receptor family.</text>
</comment>
<dbReference type="EMBL" id="JAMGBB010000001">
    <property type="protein sequence ID" value="MCL6741545.1"/>
    <property type="molecule type" value="Genomic_DNA"/>
</dbReference>
<protein>
    <submittedName>
        <fullName evidence="17">TonB-dependent receptor</fullName>
    </submittedName>
</protein>
<keyword evidence="8 12" id="KW-0798">TonB box</keyword>
<evidence type="ECO:0000259" key="15">
    <source>
        <dbReference type="Pfam" id="PF00593"/>
    </source>
</evidence>
<dbReference type="InterPro" id="IPR039426">
    <property type="entry name" value="TonB-dep_rcpt-like"/>
</dbReference>
<dbReference type="RefSeq" id="WP_249915926.1">
    <property type="nucleotide sequence ID" value="NZ_JAMGBB010000001.1"/>
</dbReference>
<evidence type="ECO:0000256" key="11">
    <source>
        <dbReference type="PROSITE-ProRule" id="PRU01360"/>
    </source>
</evidence>
<feature type="signal peptide" evidence="14">
    <location>
        <begin position="1"/>
        <end position="26"/>
    </location>
</feature>
<dbReference type="PANTHER" id="PTHR32552:SF81">
    <property type="entry name" value="TONB-DEPENDENT OUTER MEMBRANE RECEPTOR"/>
    <property type="match status" value="1"/>
</dbReference>
<dbReference type="Proteomes" id="UP001165383">
    <property type="component" value="Unassembled WGS sequence"/>
</dbReference>
<keyword evidence="9 11" id="KW-0472">Membrane</keyword>
<evidence type="ECO:0000313" key="17">
    <source>
        <dbReference type="EMBL" id="MCL6741545.1"/>
    </source>
</evidence>
<evidence type="ECO:0000256" key="5">
    <source>
        <dbReference type="ARBA" id="ARBA00022692"/>
    </source>
</evidence>
<feature type="region of interest" description="Disordered" evidence="13">
    <location>
        <begin position="287"/>
        <end position="306"/>
    </location>
</feature>
<dbReference type="PROSITE" id="PS52016">
    <property type="entry name" value="TONB_DEPENDENT_REC_3"/>
    <property type="match status" value="1"/>
</dbReference>
<dbReference type="Pfam" id="PF00593">
    <property type="entry name" value="TonB_dep_Rec_b-barrel"/>
    <property type="match status" value="1"/>
</dbReference>
<keyword evidence="7" id="KW-0406">Ion transport</keyword>
<dbReference type="SUPFAM" id="SSF56935">
    <property type="entry name" value="Porins"/>
    <property type="match status" value="1"/>
</dbReference>
<proteinExistence type="inferred from homology"/>
<dbReference type="Pfam" id="PF07715">
    <property type="entry name" value="Plug"/>
    <property type="match status" value="1"/>
</dbReference>
<keyword evidence="5 11" id="KW-0812">Transmembrane</keyword>
<feature type="domain" description="TonB-dependent receptor plug" evidence="16">
    <location>
        <begin position="68"/>
        <end position="177"/>
    </location>
</feature>
<evidence type="ECO:0000313" key="18">
    <source>
        <dbReference type="Proteomes" id="UP001165383"/>
    </source>
</evidence>
<keyword evidence="4" id="KW-0410">Iron transport</keyword>
<reference evidence="17" key="1">
    <citation type="submission" date="2022-05" db="EMBL/GenBank/DDBJ databases">
        <authorList>
            <person name="Jo J.-H."/>
            <person name="Im W.-T."/>
        </authorList>
    </citation>
    <scope>NUCLEOTIDE SEQUENCE</scope>
    <source>
        <strain evidence="17">RB56-2</strain>
    </source>
</reference>
<dbReference type="Gene3D" id="2.40.170.20">
    <property type="entry name" value="TonB-dependent receptor, beta-barrel domain"/>
    <property type="match status" value="1"/>
</dbReference>
<evidence type="ECO:0000256" key="4">
    <source>
        <dbReference type="ARBA" id="ARBA00022496"/>
    </source>
</evidence>
<evidence type="ECO:0000256" key="12">
    <source>
        <dbReference type="RuleBase" id="RU003357"/>
    </source>
</evidence>
<accession>A0ABT0SBT1</accession>
<keyword evidence="10 11" id="KW-0998">Cell outer membrane</keyword>
<evidence type="ECO:0000256" key="8">
    <source>
        <dbReference type="ARBA" id="ARBA00023077"/>
    </source>
</evidence>
<feature type="domain" description="TonB-dependent receptor-like beta-barrel" evidence="15">
    <location>
        <begin position="258"/>
        <end position="742"/>
    </location>
</feature>
<feature type="compositionally biased region" description="Polar residues" evidence="13">
    <location>
        <begin position="43"/>
        <end position="52"/>
    </location>
</feature>
<feature type="region of interest" description="Disordered" evidence="13">
    <location>
        <begin position="28"/>
        <end position="52"/>
    </location>
</feature>
<keyword evidence="18" id="KW-1185">Reference proteome</keyword>
<dbReference type="CDD" id="cd01347">
    <property type="entry name" value="ligand_gated_channel"/>
    <property type="match status" value="1"/>
</dbReference>
<gene>
    <name evidence="17" type="ORF">LZ518_10410</name>
</gene>
<sequence length="779" mass="85144">MSYRTVAAIRATLFATAAFASIPALAQGQPAADPNAPPVAEATTASNETSDAADQDIIVTARRTGENVQRVPSSISAFSEKTLERIQATDTTGLQGAVPNLNIVQGRGSSNSTNIYIRGIGQPDALQTFDPAVGVYVDDVYYSRIRGNQLDLLDPERIEVLRGPQGTLYGKNTIGGALKFVTRKPGQDFRATGSLAIGSYKQFELRGAVSGPVSDTLAAGFAVMRATRDGYVEDRNDDREYNDKDSVGGRAAVAFTPSSSVRVDLTADYSHDDASLNVGRPVNDFKTFSNTPLPEDHTVDDGDKYEWKGETTPGLPNSTKMTHYGFSGTAAIDLTGNLTAKSITAYRNLKTDDYVDIDASAYELGDVFVGVRQHQFSQEFQLLYTGERLNAVFGLYYLDEHVKSHQEAYADDLLGALFLNSGFLRTVDDDLSTKSYAAFANASYEIFPDVRLSGGLRYTKETKDYFRTTSTFYSNAFINSLFATTFSFSPDKGKWNDWSPMASVDWQASSNLMLYARVAKGFKSGGFNGRANNVNETSVYDPETAWSYEAGFKSRPVAGLTVNGAVFTSDYKDFQARIGDVAPDATLPTPLLKVLNVGKLRIRGAELEAAWNPVDGLLLDTQIGFLDADYKEFDDDRFPDDSRAFQTPAFSPKWTMRFGGQYSFSLGGGGSITLGGQTRYKSRTALAVDNTYILYSSFVDPGVGTTDEIDGLFQKGYWVHDARIVYETGDKHWALGLYGSNLGDKAYKTDAQEFSNIGGIRTVYYGAPRTVTLRLTARY</sequence>
<dbReference type="PANTHER" id="PTHR32552">
    <property type="entry name" value="FERRICHROME IRON RECEPTOR-RELATED"/>
    <property type="match status" value="1"/>
</dbReference>
<dbReference type="InterPro" id="IPR036942">
    <property type="entry name" value="Beta-barrel_TonB_sf"/>
</dbReference>
<keyword evidence="17" id="KW-0675">Receptor</keyword>
<keyword evidence="6" id="KW-0408">Iron</keyword>
<evidence type="ECO:0000256" key="1">
    <source>
        <dbReference type="ARBA" id="ARBA00004571"/>
    </source>
</evidence>
<feature type="chain" id="PRO_5046939395" evidence="14">
    <location>
        <begin position="27"/>
        <end position="779"/>
    </location>
</feature>
<comment type="caution">
    <text evidence="17">The sequence shown here is derived from an EMBL/GenBank/DDBJ whole genome shotgun (WGS) entry which is preliminary data.</text>
</comment>
<evidence type="ECO:0000256" key="6">
    <source>
        <dbReference type="ARBA" id="ARBA00023004"/>
    </source>
</evidence>
<evidence type="ECO:0000256" key="9">
    <source>
        <dbReference type="ARBA" id="ARBA00023136"/>
    </source>
</evidence>
<evidence type="ECO:0000256" key="2">
    <source>
        <dbReference type="ARBA" id="ARBA00022448"/>
    </source>
</evidence>
<feature type="compositionally biased region" description="Basic and acidic residues" evidence="13">
    <location>
        <begin position="294"/>
        <end position="306"/>
    </location>
</feature>
<organism evidence="17 18">
    <name type="scientific">Sphingomonas brevis</name>
    <dbReference type="NCBI Taxonomy" id="2908206"/>
    <lineage>
        <taxon>Bacteria</taxon>
        <taxon>Pseudomonadati</taxon>
        <taxon>Pseudomonadota</taxon>
        <taxon>Alphaproteobacteria</taxon>
        <taxon>Sphingomonadales</taxon>
        <taxon>Sphingomonadaceae</taxon>
        <taxon>Sphingomonas</taxon>
    </lineage>
</organism>
<evidence type="ECO:0000256" key="3">
    <source>
        <dbReference type="ARBA" id="ARBA00022452"/>
    </source>
</evidence>
<evidence type="ECO:0000256" key="13">
    <source>
        <dbReference type="SAM" id="MobiDB-lite"/>
    </source>
</evidence>
<dbReference type="InterPro" id="IPR000531">
    <property type="entry name" value="Beta-barrel_TonB"/>
</dbReference>
<evidence type="ECO:0000256" key="7">
    <source>
        <dbReference type="ARBA" id="ARBA00023065"/>
    </source>
</evidence>
<evidence type="ECO:0000259" key="16">
    <source>
        <dbReference type="Pfam" id="PF07715"/>
    </source>
</evidence>